<dbReference type="AlphaFoldDB" id="A0A644Y4S5"/>
<proteinExistence type="predicted"/>
<dbReference type="InterPro" id="IPR012842">
    <property type="entry name" value="T3SS_SctL/SctL2"/>
</dbReference>
<keyword evidence="3" id="KW-0963">Cytoplasm</keyword>
<sequence>MAFLLPRDPLTPSRTLLAQVAPGQRIVRADDVAAWGDAQALLASARQQADAIVARAEAELEAERQRGYEEGLAEARMEQAEKMIDTVSRTIDYFARVEEDMVGLVMAAVRKIIDDFDEADRVHIVVKNALSVVRNQKQMTLRLHPQQVDVVRARVNDLLAAYPGVGYLDIVGDGRLTKESCILESEIGLVEASIDSQIKALEGAFHKVLGSRI</sequence>
<dbReference type="GO" id="GO:0005829">
    <property type="term" value="C:cytosol"/>
    <property type="evidence" value="ECO:0007669"/>
    <property type="project" value="TreeGrafter"/>
</dbReference>
<dbReference type="PANTHER" id="PTHR34982:SF4">
    <property type="entry name" value="TYPE 3 SECRETION SYSTEM STATOR PROTEIN"/>
    <property type="match status" value="1"/>
</dbReference>
<dbReference type="PANTHER" id="PTHR34982">
    <property type="entry name" value="YOP PROTEINS TRANSLOCATION PROTEIN L"/>
    <property type="match status" value="1"/>
</dbReference>
<organism evidence="6">
    <name type="scientific">bioreactor metagenome</name>
    <dbReference type="NCBI Taxonomy" id="1076179"/>
    <lineage>
        <taxon>unclassified sequences</taxon>
        <taxon>metagenomes</taxon>
        <taxon>ecological metagenomes</taxon>
    </lineage>
</organism>
<dbReference type="NCBIfam" id="TIGR02499">
    <property type="entry name" value="HrpE_YscL_not"/>
    <property type="match status" value="1"/>
</dbReference>
<comment type="subcellular location">
    <subcellularLocation>
        <location evidence="1">Cytoplasm</location>
    </subcellularLocation>
</comment>
<dbReference type="GO" id="GO:0030254">
    <property type="term" value="P:protein secretion by the type III secretion system"/>
    <property type="evidence" value="ECO:0007669"/>
    <property type="project" value="InterPro"/>
</dbReference>
<gene>
    <name evidence="6" type="primary">yscL_2</name>
    <name evidence="6" type="ORF">SDC9_69780</name>
</gene>
<evidence type="ECO:0000256" key="1">
    <source>
        <dbReference type="ARBA" id="ARBA00004496"/>
    </source>
</evidence>
<reference evidence="6" key="1">
    <citation type="submission" date="2019-08" db="EMBL/GenBank/DDBJ databases">
        <authorList>
            <person name="Kucharzyk K."/>
            <person name="Murdoch R.W."/>
            <person name="Higgins S."/>
            <person name="Loffler F."/>
        </authorList>
    </citation>
    <scope>NUCLEOTIDE SEQUENCE</scope>
</reference>
<evidence type="ECO:0000256" key="2">
    <source>
        <dbReference type="ARBA" id="ARBA00022448"/>
    </source>
</evidence>
<evidence type="ECO:0000256" key="3">
    <source>
        <dbReference type="ARBA" id="ARBA00022490"/>
    </source>
</evidence>
<dbReference type="Pfam" id="PF02108">
    <property type="entry name" value="FliH"/>
    <property type="match status" value="1"/>
</dbReference>
<feature type="domain" description="Flagellar assembly protein FliH/Type III secretion system HrpE" evidence="5">
    <location>
        <begin position="76"/>
        <end position="200"/>
    </location>
</feature>
<dbReference type="NCBIfam" id="NF005392">
    <property type="entry name" value="PRK06937.1"/>
    <property type="match status" value="1"/>
</dbReference>
<protein>
    <submittedName>
        <fullName evidence="6">Yop proteins translocation protein L</fullName>
    </submittedName>
</protein>
<dbReference type="EMBL" id="VSSQ01004001">
    <property type="protein sequence ID" value="MPM23309.1"/>
    <property type="molecule type" value="Genomic_DNA"/>
</dbReference>
<dbReference type="InterPro" id="IPR018035">
    <property type="entry name" value="Flagellar_FliH/T3SS_HrpE"/>
</dbReference>
<name>A0A644Y4S5_9ZZZZ</name>
<evidence type="ECO:0000256" key="4">
    <source>
        <dbReference type="ARBA" id="ARBA00022927"/>
    </source>
</evidence>
<accession>A0A644Y4S5</accession>
<evidence type="ECO:0000259" key="5">
    <source>
        <dbReference type="Pfam" id="PF02108"/>
    </source>
</evidence>
<dbReference type="InterPro" id="IPR051472">
    <property type="entry name" value="T3SS_Stator/FliH"/>
</dbReference>
<keyword evidence="4" id="KW-0653">Protein transport</keyword>
<evidence type="ECO:0000313" key="6">
    <source>
        <dbReference type="EMBL" id="MPM23309.1"/>
    </source>
</evidence>
<comment type="caution">
    <text evidence="6">The sequence shown here is derived from an EMBL/GenBank/DDBJ whole genome shotgun (WGS) entry which is preliminary data.</text>
</comment>
<keyword evidence="2" id="KW-0813">Transport</keyword>